<organism evidence="1 2">
    <name type="scientific">Ramlibacter rhizophilus</name>
    <dbReference type="NCBI Taxonomy" id="1781167"/>
    <lineage>
        <taxon>Bacteria</taxon>
        <taxon>Pseudomonadati</taxon>
        <taxon>Pseudomonadota</taxon>
        <taxon>Betaproteobacteria</taxon>
        <taxon>Burkholderiales</taxon>
        <taxon>Comamonadaceae</taxon>
        <taxon>Ramlibacter</taxon>
    </lineage>
</organism>
<comment type="caution">
    <text evidence="1">The sequence shown here is derived from an EMBL/GenBank/DDBJ whole genome shotgun (WGS) entry which is preliminary data.</text>
</comment>
<dbReference type="EMBL" id="SMLL01000002">
    <property type="protein sequence ID" value="TFZ03326.1"/>
    <property type="molecule type" value="Genomic_DNA"/>
</dbReference>
<dbReference type="AlphaFoldDB" id="A0A4Z0BVJ3"/>
<dbReference type="Proteomes" id="UP000297564">
    <property type="component" value="Unassembled WGS sequence"/>
</dbReference>
<accession>A0A4Z0BVJ3</accession>
<reference evidence="1 2" key="1">
    <citation type="submission" date="2019-03" db="EMBL/GenBank/DDBJ databases">
        <title>Ramlibacter rhizophilus CCTCC AB2015357, whole genome shotgun sequence.</title>
        <authorList>
            <person name="Zhang X."/>
            <person name="Feng G."/>
            <person name="Zhu H."/>
        </authorList>
    </citation>
    <scope>NUCLEOTIDE SEQUENCE [LARGE SCALE GENOMIC DNA]</scope>
    <source>
        <strain evidence="1 2">CCTCC AB2015357</strain>
    </source>
</reference>
<sequence length="134" mass="14331">MKPFILDSSMTTMAGVFYPTGHAVLMFPGKDETKRAGKALIEAGVAEDDISVMAPEVIMGDVARTVGSADIPMPSVGTEADTVRQMTHLAAQGHWGLLVHAPHQKDGDLVMNALKGHAPSFAQKYRQLVIEDMG</sequence>
<name>A0A4Z0BVJ3_9BURK</name>
<protein>
    <submittedName>
        <fullName evidence="1">Uncharacterized protein</fullName>
    </submittedName>
</protein>
<evidence type="ECO:0000313" key="2">
    <source>
        <dbReference type="Proteomes" id="UP000297564"/>
    </source>
</evidence>
<dbReference type="RefSeq" id="WP_135284125.1">
    <property type="nucleotide sequence ID" value="NZ_SMLL01000002.1"/>
</dbReference>
<dbReference type="OrthoDB" id="7064156at2"/>
<proteinExistence type="predicted"/>
<keyword evidence="2" id="KW-1185">Reference proteome</keyword>
<evidence type="ECO:0000313" key="1">
    <source>
        <dbReference type="EMBL" id="TFZ03326.1"/>
    </source>
</evidence>
<gene>
    <name evidence="1" type="ORF">EZ242_05435</name>
</gene>